<dbReference type="EMBL" id="LAOD01000016">
    <property type="protein sequence ID" value="KJV86155.1"/>
    <property type="molecule type" value="Genomic_DNA"/>
</dbReference>
<evidence type="ECO:0000313" key="1">
    <source>
        <dbReference type="EMBL" id="KJV86155.1"/>
    </source>
</evidence>
<dbReference type="AlphaFoldDB" id="A0A0F3Q0K4"/>
<dbReference type="Proteomes" id="UP000033722">
    <property type="component" value="Unassembled WGS sequence"/>
</dbReference>
<proteinExistence type="predicted"/>
<comment type="caution">
    <text evidence="1">The sequence shown here is derived from an EMBL/GenBank/DDBJ whole genome shotgun (WGS) entry which is preliminary data.</text>
</comment>
<name>A0A0F3Q0K4_ANAPH</name>
<organism evidence="1 2">
    <name type="scientific">Anaplasma phagocytophilum str. CRT53-1</name>
    <dbReference type="NCBI Taxonomy" id="1359157"/>
    <lineage>
        <taxon>Bacteria</taxon>
        <taxon>Pseudomonadati</taxon>
        <taxon>Pseudomonadota</taxon>
        <taxon>Alphaproteobacteria</taxon>
        <taxon>Rickettsiales</taxon>
        <taxon>Anaplasmataceae</taxon>
        <taxon>Anaplasma</taxon>
        <taxon>phagocytophilum group</taxon>
    </lineage>
</organism>
<protein>
    <submittedName>
        <fullName evidence="1">60Kd inner membrane family protein</fullName>
    </submittedName>
</protein>
<dbReference type="PATRIC" id="fig|1359157.3.peg.323"/>
<evidence type="ECO:0000313" key="2">
    <source>
        <dbReference type="Proteomes" id="UP000033722"/>
    </source>
</evidence>
<reference evidence="1 2" key="1">
    <citation type="submission" date="2015-01" db="EMBL/GenBank/DDBJ databases">
        <title>Genome Sequencing of Rickettsiales.</title>
        <authorList>
            <person name="Daugherty S.C."/>
            <person name="Su Q."/>
            <person name="Abolude K."/>
            <person name="Beier-Sexton M."/>
            <person name="Carlyon J.A."/>
            <person name="Carter R."/>
            <person name="Day N.P."/>
            <person name="Dumler S.J."/>
            <person name="Dyachenko V."/>
            <person name="Godinez A."/>
            <person name="Kurtti T.J."/>
            <person name="Lichay M."/>
            <person name="Mullins K.E."/>
            <person name="Ott S."/>
            <person name="Pappas-Brown V."/>
            <person name="Paris D.H."/>
            <person name="Patel P."/>
            <person name="Richards A.L."/>
            <person name="Sadzewicz L."/>
            <person name="Sears K."/>
            <person name="Seidman D."/>
            <person name="Sengamalay N."/>
            <person name="Stenos J."/>
            <person name="Tallon L.J."/>
            <person name="Vincent G."/>
            <person name="Fraser C.M."/>
            <person name="Munderloh U."/>
            <person name="Dunning-Hotopp J.C."/>
        </authorList>
    </citation>
    <scope>NUCLEOTIDE SEQUENCE [LARGE SCALE GENOMIC DNA]</scope>
    <source>
        <strain evidence="1 2">CRT53-1</strain>
    </source>
</reference>
<gene>
    <name evidence="1" type="ORF">APHCRT_0649</name>
</gene>
<sequence>MGAKELELLDQYKDTLFKLKRLQPEVLRIKELYKTDDLRISKEIASLFKKHKVSPVNEFPL</sequence>
<dbReference type="RefSeq" id="WP_044104927.1">
    <property type="nucleotide sequence ID" value="NZ_LAOD01000016.1"/>
</dbReference>
<accession>A0A0F3Q0K4</accession>